<evidence type="ECO:0000313" key="3">
    <source>
        <dbReference type="Proteomes" id="UP000262825"/>
    </source>
</evidence>
<dbReference type="InterPro" id="IPR043127">
    <property type="entry name" value="Sec-1-like_dom3a"/>
</dbReference>
<dbReference type="OrthoDB" id="10266265at2759"/>
<dbReference type="Gene3D" id="3.90.830.10">
    <property type="entry name" value="Syntaxin Binding Protein 1, Chain A, domain 2"/>
    <property type="match status" value="1"/>
</dbReference>
<dbReference type="AlphaFoldDB" id="A0A376B1W4"/>
<proteinExistence type="inferred from homology"/>
<dbReference type="EMBL" id="UFAJ01000035">
    <property type="protein sequence ID" value="SSD58676.1"/>
    <property type="molecule type" value="Genomic_DNA"/>
</dbReference>
<dbReference type="SUPFAM" id="SSF56815">
    <property type="entry name" value="Sec1/munc18-like (SM) proteins"/>
    <property type="match status" value="1"/>
</dbReference>
<dbReference type="Proteomes" id="UP000262825">
    <property type="component" value="Unassembled WGS sequence"/>
</dbReference>
<protein>
    <submittedName>
        <fullName evidence="2">Related to Vacuolar protein sorting-associated protein 45</fullName>
    </submittedName>
</protein>
<keyword evidence="3" id="KW-1185">Reference proteome</keyword>
<dbReference type="VEuPathDB" id="FungiDB:SCODWIG_00437"/>
<dbReference type="InterPro" id="IPR001619">
    <property type="entry name" value="Sec1-like"/>
</dbReference>
<dbReference type="PANTHER" id="PTHR11679">
    <property type="entry name" value="VESICLE PROTEIN SORTING-ASSOCIATED"/>
    <property type="match status" value="1"/>
</dbReference>
<dbReference type="Gene3D" id="3.40.50.1910">
    <property type="match status" value="1"/>
</dbReference>
<dbReference type="Gene3D" id="1.25.40.60">
    <property type="match status" value="1"/>
</dbReference>
<dbReference type="PIRSF" id="PIRSF005715">
    <property type="entry name" value="VPS45_Sec1"/>
    <property type="match status" value="1"/>
</dbReference>
<comment type="similarity">
    <text evidence="1">Belongs to the STXBP/unc-18/SEC1 family.</text>
</comment>
<evidence type="ECO:0000313" key="2">
    <source>
        <dbReference type="EMBL" id="SSD58676.1"/>
    </source>
</evidence>
<name>A0A376B1W4_9ASCO</name>
<organism evidence="2 3">
    <name type="scientific">Saccharomycodes ludwigii</name>
    <dbReference type="NCBI Taxonomy" id="36035"/>
    <lineage>
        <taxon>Eukaryota</taxon>
        <taxon>Fungi</taxon>
        <taxon>Dikarya</taxon>
        <taxon>Ascomycota</taxon>
        <taxon>Saccharomycotina</taxon>
        <taxon>Saccharomycetes</taxon>
        <taxon>Saccharomycodales</taxon>
        <taxon>Saccharomycodaceae</taxon>
        <taxon>Saccharomycodes</taxon>
    </lineage>
</organism>
<sequence>MDLFQVADYYVNKIVNTDSKKISDHAISNNQPHIKVLLLDEDTVETISMCTTQSTLLENQIYLVDKLENQTNRDFMRQLRCLCYVKPTEGTVDYLCEELHNPKYGEYQLFFNNTVSKQQLERLASSDDLEVVTLVQELFQDYLIVNADLFSLDISSEKMFTENNVWNFNILQDVTNSLISLLLSLKIKPIVYYQNTSNNNRILKLAQNVSSEINKYDKKLFDFPTQDSAPILLILDRSIDPLTPLLQPWTYQSMIHEYIGIRRNVVNLADKVADLSDKELSKVVLSSKQDLFFKESMYLNFGDLGDKVKNYLTDYKEKTKSNKNIQTINDIKEFIAKFPEFKKLSSNVAKHMTIVGELDTQLKKNQIWSISELEQNVSVHSDENEDYQTILGLFKDPQIANFYKLKLALIYCLRFEDKIQDVTNSLSGILPPDDINFIYRFIKYFKKNNSGGTLGGESNKNDDLLSGLAKKFNHTLHTKQADNVYMQHDPELLNILVELSQNKPLDPSKFSKVGGNPSSSSTNILPQDIVIFIVGGVTLEEARIIHEFNNSAKNANMRVILGGTIIHNTKSFIKECKHMLSPNNPSTQLTDLL</sequence>
<gene>
    <name evidence="2" type="ORF">SCODWIG_00437</name>
</gene>
<dbReference type="Gene3D" id="3.40.50.2060">
    <property type="match status" value="1"/>
</dbReference>
<dbReference type="InterPro" id="IPR027482">
    <property type="entry name" value="Sec1-like_dom2"/>
</dbReference>
<accession>A0A376B1W4</accession>
<dbReference type="InterPro" id="IPR043154">
    <property type="entry name" value="Sec-1-like_dom1"/>
</dbReference>
<dbReference type="InterPro" id="IPR036045">
    <property type="entry name" value="Sec1-like_sf"/>
</dbReference>
<reference evidence="3" key="1">
    <citation type="submission" date="2018-06" db="EMBL/GenBank/DDBJ databases">
        <authorList>
            <person name="Guldener U."/>
        </authorList>
    </citation>
    <scope>NUCLEOTIDE SEQUENCE [LARGE SCALE GENOMIC DNA]</scope>
    <source>
        <strain evidence="3">UTAD17</strain>
    </source>
</reference>
<dbReference type="GO" id="GO:0016192">
    <property type="term" value="P:vesicle-mediated transport"/>
    <property type="evidence" value="ECO:0007669"/>
    <property type="project" value="InterPro"/>
</dbReference>
<dbReference type="Pfam" id="PF00995">
    <property type="entry name" value="Sec1"/>
    <property type="match status" value="1"/>
</dbReference>
<evidence type="ECO:0000256" key="1">
    <source>
        <dbReference type="ARBA" id="ARBA00009884"/>
    </source>
</evidence>